<evidence type="ECO:0000313" key="2">
    <source>
        <dbReference type="Proteomes" id="UP001055153"/>
    </source>
</evidence>
<organism evidence="1 2">
    <name type="scientific">Methylobacterium isbiliense</name>
    <dbReference type="NCBI Taxonomy" id="315478"/>
    <lineage>
        <taxon>Bacteria</taxon>
        <taxon>Pseudomonadati</taxon>
        <taxon>Pseudomonadota</taxon>
        <taxon>Alphaproteobacteria</taxon>
        <taxon>Hyphomicrobiales</taxon>
        <taxon>Methylobacteriaceae</taxon>
        <taxon>Methylobacterium</taxon>
    </lineage>
</organism>
<dbReference type="RefSeq" id="WP_238234492.1">
    <property type="nucleotide sequence ID" value="NZ_BPQQ01000016.1"/>
</dbReference>
<evidence type="ECO:0008006" key="3">
    <source>
        <dbReference type="Google" id="ProtNLM"/>
    </source>
</evidence>
<accession>A0ABQ4SAR6</accession>
<protein>
    <recommendedName>
        <fullName evidence="3">PilZ domain-containing protein</fullName>
    </recommendedName>
</protein>
<dbReference type="EMBL" id="BPQQ01000016">
    <property type="protein sequence ID" value="GJD99613.1"/>
    <property type="molecule type" value="Genomic_DNA"/>
</dbReference>
<reference evidence="1" key="1">
    <citation type="journal article" date="2021" name="Front. Microbiol.">
        <title>Comprehensive Comparative Genomics and Phenotyping of Methylobacterium Species.</title>
        <authorList>
            <person name="Alessa O."/>
            <person name="Ogura Y."/>
            <person name="Fujitani Y."/>
            <person name="Takami H."/>
            <person name="Hayashi T."/>
            <person name="Sahin N."/>
            <person name="Tani A."/>
        </authorList>
    </citation>
    <scope>NUCLEOTIDE SEQUENCE</scope>
    <source>
        <strain evidence="1">DSM 17168</strain>
    </source>
</reference>
<sequence length="80" mass="8615">MSSRTAAGVMVAQSVQVSSSGEIDDVTCTLLEIRAHSAKIIVPAGTRLPTSICLRLRPGGMNWMSEVVWQRLGVAEVEFI</sequence>
<comment type="caution">
    <text evidence="1">The sequence shown here is derived from an EMBL/GenBank/DDBJ whole genome shotgun (WGS) entry which is preliminary data.</text>
</comment>
<reference evidence="1" key="2">
    <citation type="submission" date="2021-08" db="EMBL/GenBank/DDBJ databases">
        <authorList>
            <person name="Tani A."/>
            <person name="Ola A."/>
            <person name="Ogura Y."/>
            <person name="Katsura K."/>
            <person name="Hayashi T."/>
        </authorList>
    </citation>
    <scope>NUCLEOTIDE SEQUENCE</scope>
    <source>
        <strain evidence="1">DSM 17168</strain>
    </source>
</reference>
<name>A0ABQ4SAR6_9HYPH</name>
<proteinExistence type="predicted"/>
<keyword evidence="2" id="KW-1185">Reference proteome</keyword>
<dbReference type="Proteomes" id="UP001055153">
    <property type="component" value="Unassembled WGS sequence"/>
</dbReference>
<evidence type="ECO:0000313" key="1">
    <source>
        <dbReference type="EMBL" id="GJD99613.1"/>
    </source>
</evidence>
<gene>
    <name evidence="1" type="ORF">GMJLKIPL_1531</name>
</gene>